<organism evidence="2 3">
    <name type="scientific">Rhodothermus marinus (strain ATCC 43812 / DSM 4252 / R-10)</name>
    <name type="common">Rhodothermus obamensis</name>
    <dbReference type="NCBI Taxonomy" id="518766"/>
    <lineage>
        <taxon>Bacteria</taxon>
        <taxon>Pseudomonadati</taxon>
        <taxon>Rhodothermota</taxon>
        <taxon>Rhodothermia</taxon>
        <taxon>Rhodothermales</taxon>
        <taxon>Rhodothermaceae</taxon>
        <taxon>Rhodothermus</taxon>
    </lineage>
</organism>
<sequence>MTPRALLWMVLLVVAGCRTTQPVTVTLPASLPEPPTVLLPWYDGWLLGGGKVLWWLRDKRPIHRWILPAAVQGGVVDPEGVLWLGTGAGLVRLTAPTAQPERVPLPALNRFPSVTTLTLDAQQRLWVGTAQHGVFLRADTSWRPVLAAAPVYALATTTDGTVWVGTGIGLFRQTSDGWLVYSEEGTANHGLPDNIVERLVALPEGLWVIMSEAVSFFPVDEVDHPVEFAYLGHPGNRIHDVVDLPESGYLLATDDGLVWLRELPHFDTHGGLRELRVMEYDLARPLSPASLALPDEPITRLDRRGNWLYLAGPSGLFRRLLPPAALAHR</sequence>
<reference evidence="2 3" key="1">
    <citation type="journal article" date="2009" name="Stand. Genomic Sci.">
        <title>Complete genome sequence of Rhodothermus marinus type strain (R-10).</title>
        <authorList>
            <person name="Nolan M."/>
            <person name="Tindall B.J."/>
            <person name="Pomrenke H."/>
            <person name="Lapidus A."/>
            <person name="Copeland A."/>
            <person name="Glavina Del Rio T."/>
            <person name="Lucas S."/>
            <person name="Chen F."/>
            <person name="Tice H."/>
            <person name="Cheng J.F."/>
            <person name="Saunders E."/>
            <person name="Han C."/>
            <person name="Bruce D."/>
            <person name="Goodwin L."/>
            <person name="Chain P."/>
            <person name="Pitluck S."/>
            <person name="Ovchinikova G."/>
            <person name="Pati A."/>
            <person name="Ivanova N."/>
            <person name="Mavromatis K."/>
            <person name="Chen A."/>
            <person name="Palaniappan K."/>
            <person name="Land M."/>
            <person name="Hauser L."/>
            <person name="Chang Y.J."/>
            <person name="Jeffries C.D."/>
            <person name="Brettin T."/>
            <person name="Goker M."/>
            <person name="Bristow J."/>
            <person name="Eisen J.A."/>
            <person name="Markowitz V."/>
            <person name="Hugenholtz P."/>
            <person name="Kyrpides N.C."/>
            <person name="Klenk H.P."/>
            <person name="Detter J.C."/>
        </authorList>
    </citation>
    <scope>NUCLEOTIDE SEQUENCE [LARGE SCALE GENOMIC DNA]</scope>
    <source>
        <strain evidence="3">ATCC 43812 / DSM 4252 / R-10</strain>
    </source>
</reference>
<dbReference type="InterPro" id="IPR015943">
    <property type="entry name" value="WD40/YVTN_repeat-like_dom_sf"/>
</dbReference>
<dbReference type="EMBL" id="CP001807">
    <property type="protein sequence ID" value="ACY47425.1"/>
    <property type="molecule type" value="Genomic_DNA"/>
</dbReference>
<keyword evidence="3" id="KW-1185">Reference proteome</keyword>
<dbReference type="HOGENOM" id="CLU_844352_0_0_10"/>
<dbReference type="STRING" id="518766.Rmar_0523"/>
<dbReference type="SUPFAM" id="SSF63829">
    <property type="entry name" value="Calcium-dependent phosphotriesterase"/>
    <property type="match status" value="1"/>
</dbReference>
<dbReference type="KEGG" id="rmr:Rmar_0523"/>
<feature type="chain" id="PRO_5003012020" description="Two component regulator propeller domain protein" evidence="1">
    <location>
        <begin position="21"/>
        <end position="329"/>
    </location>
</feature>
<keyword evidence="1" id="KW-0732">Signal</keyword>
<dbReference type="eggNOG" id="COG3292">
    <property type="taxonomic scope" value="Bacteria"/>
</dbReference>
<evidence type="ECO:0000313" key="2">
    <source>
        <dbReference type="EMBL" id="ACY47425.1"/>
    </source>
</evidence>
<evidence type="ECO:0008006" key="4">
    <source>
        <dbReference type="Google" id="ProtNLM"/>
    </source>
</evidence>
<dbReference type="Proteomes" id="UP000002221">
    <property type="component" value="Chromosome"/>
</dbReference>
<dbReference type="Gene3D" id="2.130.10.10">
    <property type="entry name" value="YVTN repeat-like/Quinoprotein amine dehydrogenase"/>
    <property type="match status" value="1"/>
</dbReference>
<name>D0MEX5_RHOM4</name>
<evidence type="ECO:0000256" key="1">
    <source>
        <dbReference type="SAM" id="SignalP"/>
    </source>
</evidence>
<protein>
    <recommendedName>
        <fullName evidence="4">Two component regulator propeller domain protein</fullName>
    </recommendedName>
</protein>
<dbReference type="RefSeq" id="WP_012843037.1">
    <property type="nucleotide sequence ID" value="NC_013501.1"/>
</dbReference>
<evidence type="ECO:0000313" key="3">
    <source>
        <dbReference type="Proteomes" id="UP000002221"/>
    </source>
</evidence>
<accession>D0MEX5</accession>
<dbReference type="AlphaFoldDB" id="D0MEX5"/>
<proteinExistence type="predicted"/>
<gene>
    <name evidence="2" type="ordered locus">Rmar_0523</name>
</gene>
<dbReference type="PROSITE" id="PS51257">
    <property type="entry name" value="PROKAR_LIPOPROTEIN"/>
    <property type="match status" value="1"/>
</dbReference>
<feature type="signal peptide" evidence="1">
    <location>
        <begin position="1"/>
        <end position="20"/>
    </location>
</feature>
<dbReference type="OrthoDB" id="9809670at2"/>